<dbReference type="EMBL" id="LCKQ01000017">
    <property type="protein sequence ID" value="KKU03574.1"/>
    <property type="molecule type" value="Genomic_DNA"/>
</dbReference>
<evidence type="ECO:0000313" key="2">
    <source>
        <dbReference type="Proteomes" id="UP000034086"/>
    </source>
</evidence>
<dbReference type="AlphaFoldDB" id="A0A0G1M5L9"/>
<sequence length="237" mass="27241">MAWENLERTPIEGKFNRLFFVTNETGVPFLKRVPKDNPTLLKQIQAEYEGVMFLPLGGNFRKRTLEEQFSFSIKAAGLGLKVLPPSAIDREAIYYPFLDQVKSMKEYFSSKDARVSFVVNQLVNDLRRAHGFNVIYGDRWLPNILVKPEHKIVHIDFDIEISGKWAREFEVSQIIYYTILAGGKPALTALIGSFQKDLWFNPGIVRTFLKASAEFFKNTEYGGIDKLISEMSRNLTF</sequence>
<reference evidence="1 2" key="1">
    <citation type="journal article" date="2015" name="Nature">
        <title>rRNA introns, odd ribosomes, and small enigmatic genomes across a large radiation of phyla.</title>
        <authorList>
            <person name="Brown C.T."/>
            <person name="Hug L.A."/>
            <person name="Thomas B.C."/>
            <person name="Sharon I."/>
            <person name="Castelle C.J."/>
            <person name="Singh A."/>
            <person name="Wilkins M.J."/>
            <person name="Williams K.H."/>
            <person name="Banfield J.F."/>
        </authorList>
    </citation>
    <scope>NUCLEOTIDE SEQUENCE [LARGE SCALE GENOMIC DNA]</scope>
</reference>
<name>A0A0G1M5L9_9BACT</name>
<dbReference type="InterPro" id="IPR011009">
    <property type="entry name" value="Kinase-like_dom_sf"/>
</dbReference>
<comment type="caution">
    <text evidence="1">The sequence shown here is derived from an EMBL/GenBank/DDBJ whole genome shotgun (WGS) entry which is preliminary data.</text>
</comment>
<evidence type="ECO:0000313" key="1">
    <source>
        <dbReference type="EMBL" id="KKU03574.1"/>
    </source>
</evidence>
<proteinExistence type="predicted"/>
<protein>
    <recommendedName>
        <fullName evidence="3">Aminoglycoside phosphotransferase domain-containing protein</fullName>
    </recommendedName>
</protein>
<evidence type="ECO:0008006" key="3">
    <source>
        <dbReference type="Google" id="ProtNLM"/>
    </source>
</evidence>
<organism evidence="1 2">
    <name type="scientific">Candidatus Woesebacteria bacterium GW2011_GWE1_45_18</name>
    <dbReference type="NCBI Taxonomy" id="1618598"/>
    <lineage>
        <taxon>Bacteria</taxon>
        <taxon>Candidatus Woeseibacteriota</taxon>
    </lineage>
</organism>
<dbReference type="Proteomes" id="UP000034086">
    <property type="component" value="Unassembled WGS sequence"/>
</dbReference>
<gene>
    <name evidence="1" type="ORF">UX03_C0017G0007</name>
</gene>
<accession>A0A0G1M5L9</accession>
<dbReference type="SUPFAM" id="SSF56112">
    <property type="entry name" value="Protein kinase-like (PK-like)"/>
    <property type="match status" value="1"/>
</dbReference>